<dbReference type="SMART" id="SM00850">
    <property type="entry name" value="LytTR"/>
    <property type="match status" value="1"/>
</dbReference>
<name>A0A2T5HTP5_9RHOB</name>
<feature type="transmembrane region" description="Helical" evidence="2">
    <location>
        <begin position="154"/>
        <end position="175"/>
    </location>
</feature>
<feature type="transmembrane region" description="Helical" evidence="2">
    <location>
        <begin position="56"/>
        <end position="74"/>
    </location>
</feature>
<protein>
    <submittedName>
        <fullName evidence="4">LytTr DNA-binding domain-containing protein</fullName>
    </submittedName>
</protein>
<proteinExistence type="predicted"/>
<dbReference type="InterPro" id="IPR007492">
    <property type="entry name" value="LytTR_DNA-bd_dom"/>
</dbReference>
<feature type="transmembrane region" description="Helical" evidence="2">
    <location>
        <begin position="116"/>
        <end position="142"/>
    </location>
</feature>
<reference evidence="4 5" key="1">
    <citation type="submission" date="2018-04" db="EMBL/GenBank/DDBJ databases">
        <title>Genomic Encyclopedia of Archaeal and Bacterial Type Strains, Phase II (KMG-II): from individual species to whole genera.</title>
        <authorList>
            <person name="Goeker M."/>
        </authorList>
    </citation>
    <scope>NUCLEOTIDE SEQUENCE [LARGE SCALE GENOMIC DNA]</scope>
    <source>
        <strain evidence="4 5">DSM 100434</strain>
    </source>
</reference>
<keyword evidence="4" id="KW-0238">DNA-binding</keyword>
<keyword evidence="5" id="KW-1185">Reference proteome</keyword>
<keyword evidence="2" id="KW-0812">Transmembrane</keyword>
<evidence type="ECO:0000256" key="2">
    <source>
        <dbReference type="SAM" id="Phobius"/>
    </source>
</evidence>
<organism evidence="4 5">
    <name type="scientific">Celeribacter persicus</name>
    <dbReference type="NCBI Taxonomy" id="1651082"/>
    <lineage>
        <taxon>Bacteria</taxon>
        <taxon>Pseudomonadati</taxon>
        <taxon>Pseudomonadota</taxon>
        <taxon>Alphaproteobacteria</taxon>
        <taxon>Rhodobacterales</taxon>
        <taxon>Roseobacteraceae</taxon>
        <taxon>Celeribacter</taxon>
    </lineage>
</organism>
<gene>
    <name evidence="4" type="ORF">C8N42_103222</name>
</gene>
<accession>A0A2T5HTP5</accession>
<evidence type="ECO:0000313" key="5">
    <source>
        <dbReference type="Proteomes" id="UP000244077"/>
    </source>
</evidence>
<feature type="coiled-coil region" evidence="1">
    <location>
        <begin position="1"/>
        <end position="28"/>
    </location>
</feature>
<dbReference type="EMBL" id="QAOH01000003">
    <property type="protein sequence ID" value="PTQ74931.1"/>
    <property type="molecule type" value="Genomic_DNA"/>
</dbReference>
<keyword evidence="2" id="KW-1133">Transmembrane helix</keyword>
<keyword evidence="1" id="KW-0175">Coiled coil</keyword>
<evidence type="ECO:0000313" key="4">
    <source>
        <dbReference type="EMBL" id="PTQ74931.1"/>
    </source>
</evidence>
<evidence type="ECO:0000256" key="1">
    <source>
        <dbReference type="SAM" id="Coils"/>
    </source>
</evidence>
<dbReference type="OrthoDB" id="7028951at2"/>
<sequence>MNLLKQLISEIRRDHRELKSAAIALEQMRTRQDVRRAHEFEVSKKYARCVVLSNEFLTGNIVMAIIFAVVRPFGADDMDYKLMISAMWLLVSAAHFVLIFSTLKWLVYFVMFRVGVAAYVLATVLIYTITACLCVILAMSALPIEIHLRYFEMVLVFLLVIAFIAGVSVTSYLVMRHPILVGSTGEERLLALLPAELRGEILCLSADDHYVHVVTEKGRDLVRIKFQRAVELMDEAGGCLIHRSHWVSVKAVVSIESRSNGALFAHLKNGDKLPVSKGRAREFKTLVGPLL</sequence>
<dbReference type="GO" id="GO:0003677">
    <property type="term" value="F:DNA binding"/>
    <property type="evidence" value="ECO:0007669"/>
    <property type="project" value="UniProtKB-KW"/>
</dbReference>
<dbReference type="Pfam" id="PF04397">
    <property type="entry name" value="LytTR"/>
    <property type="match status" value="1"/>
</dbReference>
<comment type="caution">
    <text evidence="4">The sequence shown here is derived from an EMBL/GenBank/DDBJ whole genome shotgun (WGS) entry which is preliminary data.</text>
</comment>
<keyword evidence="2" id="KW-0472">Membrane</keyword>
<dbReference type="PROSITE" id="PS50930">
    <property type="entry name" value="HTH_LYTTR"/>
    <property type="match status" value="1"/>
</dbReference>
<dbReference type="AlphaFoldDB" id="A0A2T5HTP5"/>
<evidence type="ECO:0000259" key="3">
    <source>
        <dbReference type="PROSITE" id="PS50930"/>
    </source>
</evidence>
<dbReference type="Proteomes" id="UP000244077">
    <property type="component" value="Unassembled WGS sequence"/>
</dbReference>
<dbReference type="Gene3D" id="2.40.50.1020">
    <property type="entry name" value="LytTr DNA-binding domain"/>
    <property type="match status" value="1"/>
</dbReference>
<feature type="domain" description="HTH LytTR-type" evidence="3">
    <location>
        <begin position="200"/>
        <end position="289"/>
    </location>
</feature>
<feature type="transmembrane region" description="Helical" evidence="2">
    <location>
        <begin position="86"/>
        <end position="110"/>
    </location>
</feature>